<keyword evidence="13" id="KW-1185">Reference proteome</keyword>
<dbReference type="Pfam" id="PF00005">
    <property type="entry name" value="ABC_tran"/>
    <property type="match status" value="1"/>
</dbReference>
<dbReference type="GO" id="GO:0015421">
    <property type="term" value="F:ABC-type oligopeptide transporter activity"/>
    <property type="evidence" value="ECO:0007669"/>
    <property type="project" value="TreeGrafter"/>
</dbReference>
<dbReference type="InParanoid" id="A0A5R8Q9J1"/>
<comment type="subcellular location">
    <subcellularLocation>
        <location evidence="1">Cell membrane</location>
        <topology evidence="1">Multi-pass membrane protein</topology>
    </subcellularLocation>
</comment>
<dbReference type="GO" id="GO:0005886">
    <property type="term" value="C:plasma membrane"/>
    <property type="evidence" value="ECO:0007669"/>
    <property type="project" value="UniProtKB-SubCell"/>
</dbReference>
<dbReference type="SUPFAM" id="SSF52540">
    <property type="entry name" value="P-loop containing nucleoside triphosphate hydrolases"/>
    <property type="match status" value="1"/>
</dbReference>
<feature type="domain" description="ABC transmembrane type-1" evidence="11">
    <location>
        <begin position="95"/>
        <end position="378"/>
    </location>
</feature>
<dbReference type="InterPro" id="IPR003593">
    <property type="entry name" value="AAA+_ATPase"/>
</dbReference>
<evidence type="ECO:0000256" key="8">
    <source>
        <dbReference type="ARBA" id="ARBA00023136"/>
    </source>
</evidence>
<dbReference type="FunFam" id="3.40.50.300:FF:000221">
    <property type="entry name" value="Multidrug ABC transporter ATP-binding protein"/>
    <property type="match status" value="1"/>
</dbReference>
<dbReference type="InterPro" id="IPR027417">
    <property type="entry name" value="P-loop_NTPase"/>
</dbReference>
<keyword evidence="2" id="KW-0813">Transport</keyword>
<dbReference type="AlphaFoldDB" id="A0A5R8Q9J1"/>
<keyword evidence="6 12" id="KW-0067">ATP-binding</keyword>
<evidence type="ECO:0000313" key="12">
    <source>
        <dbReference type="EMBL" id="TLG72570.1"/>
    </source>
</evidence>
<dbReference type="GO" id="GO:0016887">
    <property type="term" value="F:ATP hydrolysis activity"/>
    <property type="evidence" value="ECO:0007669"/>
    <property type="project" value="InterPro"/>
</dbReference>
<feature type="transmembrane region" description="Helical" evidence="9">
    <location>
        <begin position="209"/>
        <end position="231"/>
    </location>
</feature>
<gene>
    <name evidence="12" type="ORF">FEZ08_09285</name>
</gene>
<evidence type="ECO:0000256" key="1">
    <source>
        <dbReference type="ARBA" id="ARBA00004651"/>
    </source>
</evidence>
<reference evidence="12 13" key="1">
    <citation type="submission" date="2019-05" db="EMBL/GenBank/DDBJ databases">
        <title>Culicoidintestinum kansasii gen. nov., sp. nov. from the gastrointestinal tract of the biting midge, Culicoides sonorensis.</title>
        <authorList>
            <person name="Neupane S."/>
            <person name="Ghosh A."/>
            <person name="Gunther S."/>
            <person name="Martin K."/>
            <person name="Zurek L."/>
        </authorList>
    </citation>
    <scope>NUCLEOTIDE SEQUENCE [LARGE SCALE GENOMIC DNA]</scope>
    <source>
        <strain evidence="12 13">CS-1</strain>
    </source>
</reference>
<keyword evidence="4 9" id="KW-0812">Transmembrane</keyword>
<dbReference type="PANTHER" id="PTHR43394:SF1">
    <property type="entry name" value="ATP-BINDING CASSETTE SUB-FAMILY B MEMBER 10, MITOCHONDRIAL"/>
    <property type="match status" value="1"/>
</dbReference>
<protein>
    <submittedName>
        <fullName evidence="12">ABC transporter ATP-binding protein</fullName>
    </submittedName>
</protein>
<dbReference type="InterPro" id="IPR003439">
    <property type="entry name" value="ABC_transporter-like_ATP-bd"/>
</dbReference>
<keyword evidence="7 9" id="KW-1133">Transmembrane helix</keyword>
<evidence type="ECO:0000256" key="5">
    <source>
        <dbReference type="ARBA" id="ARBA00022741"/>
    </source>
</evidence>
<dbReference type="InterPro" id="IPR036640">
    <property type="entry name" value="ABC1_TM_sf"/>
</dbReference>
<evidence type="ECO:0000256" key="2">
    <source>
        <dbReference type="ARBA" id="ARBA00022448"/>
    </source>
</evidence>
<dbReference type="Pfam" id="PF00664">
    <property type="entry name" value="ABC_membrane"/>
    <property type="match status" value="1"/>
</dbReference>
<keyword evidence="5" id="KW-0547">Nucleotide-binding</keyword>
<evidence type="ECO:0000259" key="10">
    <source>
        <dbReference type="PROSITE" id="PS50893"/>
    </source>
</evidence>
<dbReference type="InterPro" id="IPR017871">
    <property type="entry name" value="ABC_transporter-like_CS"/>
</dbReference>
<evidence type="ECO:0000256" key="6">
    <source>
        <dbReference type="ARBA" id="ARBA00022840"/>
    </source>
</evidence>
<feature type="transmembrane region" description="Helical" evidence="9">
    <location>
        <begin position="237"/>
        <end position="255"/>
    </location>
</feature>
<dbReference type="SUPFAM" id="SSF90123">
    <property type="entry name" value="ABC transporter transmembrane region"/>
    <property type="match status" value="1"/>
</dbReference>
<dbReference type="PROSITE" id="PS50893">
    <property type="entry name" value="ABC_TRANSPORTER_2"/>
    <property type="match status" value="1"/>
</dbReference>
<dbReference type="SMART" id="SM00382">
    <property type="entry name" value="AAA"/>
    <property type="match status" value="1"/>
</dbReference>
<dbReference type="InterPro" id="IPR011527">
    <property type="entry name" value="ABC1_TM_dom"/>
</dbReference>
<evidence type="ECO:0000256" key="7">
    <source>
        <dbReference type="ARBA" id="ARBA00022989"/>
    </source>
</evidence>
<proteinExistence type="predicted"/>
<dbReference type="PROSITE" id="PS00211">
    <property type="entry name" value="ABC_TRANSPORTER_1"/>
    <property type="match status" value="1"/>
</dbReference>
<dbReference type="Gene3D" id="1.20.1560.10">
    <property type="entry name" value="ABC transporter type 1, transmembrane domain"/>
    <property type="match status" value="1"/>
</dbReference>
<evidence type="ECO:0000256" key="4">
    <source>
        <dbReference type="ARBA" id="ARBA00022692"/>
    </source>
</evidence>
<dbReference type="FunCoup" id="A0A5R8Q9J1">
    <property type="interactions" value="81"/>
</dbReference>
<evidence type="ECO:0000259" key="11">
    <source>
        <dbReference type="PROSITE" id="PS50929"/>
    </source>
</evidence>
<feature type="transmembrane region" description="Helical" evidence="9">
    <location>
        <begin position="94"/>
        <end position="119"/>
    </location>
</feature>
<sequence length="656" mass="74709">MIMAFKHIDAFFVPYYCFRSLCEYICFGYSCVAFAHNYSFFILFTSNICPVYYLIRIYNKSILSREKVFLKRGFHMFRIFGQLGWFIREMKWRYVLAFSTLFVSDVFSLLVPWITGFMIDQMTMHTLTFDILLYVAIGMIIIIVVGYFFSVIWNFIFIHNANLLEFKLRRRFFNHIISLDGKFFKKYLTGDLMSRATEDIQAMNEAIDFGLFMLAEASLYLVLLLGCMLVINWQLTLIILIPVVIVPFVVYRLEVLAEKYYEERQQATSRLSNSVLESIVGIRVVRAYAQEQADMAKLNAGAETAYHANNKFNKLISLYGPVFTIIFAIILTIAFTLGIINVFQGNMTPGILVTYLVYVRMLEWPLFALGAFANILQRGSGSYTRLDAVYNETSDIHEPVAPLALPAIESISFKHYAFEYPRAHQLTLQDLSFEIGRGQTLGIVGTTGAGKTTILRQLLLQYKVGNGGIQINGHDITEFSPYDVRRHISYVPQEHIVFSKTVYQNILLGKPNATEAEVMQAIEHADFTKDIGTLSHGLETITGESGVMLSGGQKQRLSLARAFVRDADVLILDDSLSAVDGKTEKNIISNIMEYYNDTIKIIVAHRLSAVQHADKIVVISDGTVVETGTHDELMRIPNGWYHTQFTEQNTMDVDQD</sequence>
<dbReference type="GO" id="GO:0005524">
    <property type="term" value="F:ATP binding"/>
    <property type="evidence" value="ECO:0007669"/>
    <property type="project" value="UniProtKB-KW"/>
</dbReference>
<comment type="caution">
    <text evidence="12">The sequence shown here is derived from an EMBL/GenBank/DDBJ whole genome shotgun (WGS) entry which is preliminary data.</text>
</comment>
<name>A0A5R8Q9J1_9FIRM</name>
<evidence type="ECO:0000256" key="3">
    <source>
        <dbReference type="ARBA" id="ARBA00022475"/>
    </source>
</evidence>
<feature type="transmembrane region" description="Helical" evidence="9">
    <location>
        <begin position="131"/>
        <end position="161"/>
    </location>
</feature>
<dbReference type="EMBL" id="VBWP01000008">
    <property type="protein sequence ID" value="TLG72570.1"/>
    <property type="molecule type" value="Genomic_DNA"/>
</dbReference>
<feature type="domain" description="ABC transporter" evidence="10">
    <location>
        <begin position="411"/>
        <end position="646"/>
    </location>
</feature>
<dbReference type="CDD" id="cd18541">
    <property type="entry name" value="ABC_6TM_TmrB_like"/>
    <property type="match status" value="1"/>
</dbReference>
<evidence type="ECO:0000313" key="13">
    <source>
        <dbReference type="Proteomes" id="UP000306912"/>
    </source>
</evidence>
<dbReference type="PANTHER" id="PTHR43394">
    <property type="entry name" value="ATP-DEPENDENT PERMEASE MDL1, MITOCHONDRIAL"/>
    <property type="match status" value="1"/>
</dbReference>
<dbReference type="Proteomes" id="UP000306912">
    <property type="component" value="Unassembled WGS sequence"/>
</dbReference>
<dbReference type="OrthoDB" id="9770415at2"/>
<feature type="transmembrane region" description="Helical" evidence="9">
    <location>
        <begin position="318"/>
        <end position="343"/>
    </location>
</feature>
<keyword evidence="8 9" id="KW-0472">Membrane</keyword>
<keyword evidence="3" id="KW-1003">Cell membrane</keyword>
<dbReference type="InterPro" id="IPR039421">
    <property type="entry name" value="Type_1_exporter"/>
</dbReference>
<evidence type="ECO:0000256" key="9">
    <source>
        <dbReference type="SAM" id="Phobius"/>
    </source>
</evidence>
<dbReference type="PROSITE" id="PS50929">
    <property type="entry name" value="ABC_TM1F"/>
    <property type="match status" value="1"/>
</dbReference>
<dbReference type="Gene3D" id="3.40.50.300">
    <property type="entry name" value="P-loop containing nucleotide triphosphate hydrolases"/>
    <property type="match status" value="1"/>
</dbReference>
<organism evidence="12 13">
    <name type="scientific">Culicoidibacter larvae</name>
    <dbReference type="NCBI Taxonomy" id="2579976"/>
    <lineage>
        <taxon>Bacteria</taxon>
        <taxon>Bacillati</taxon>
        <taxon>Bacillota</taxon>
        <taxon>Culicoidibacteria</taxon>
        <taxon>Culicoidibacterales</taxon>
        <taxon>Culicoidibacteraceae</taxon>
        <taxon>Culicoidibacter</taxon>
    </lineage>
</organism>
<feature type="transmembrane region" description="Helical" evidence="9">
    <location>
        <begin position="38"/>
        <end position="55"/>
    </location>
</feature>
<accession>A0A5R8Q9J1</accession>